<dbReference type="RefSeq" id="WP_184178760.1">
    <property type="nucleotide sequence ID" value="NZ_JACHGF010000013.1"/>
</dbReference>
<dbReference type="Pfam" id="PF06114">
    <property type="entry name" value="Peptidase_M78"/>
    <property type="match status" value="1"/>
</dbReference>
<sequence length="180" mass="20509">MNKKKLKQIEECTNQLLTRHNLYSIPVDVESLAAALHLDIIEHDLNQEISGLLITAENISTIGVNSNNSPTRRRFTIAHEIGHYVLGHQREGVFIDKPNNLYTIIYRDQNSSTGEYLQEREANAFAAALLMPKELIHSCLKNTKFDFEDPNLDVISELADKFEVSNQAMGFRLSNLNLLW</sequence>
<accession>A0A840TZU0</accession>
<comment type="caution">
    <text evidence="2">The sequence shown here is derived from an EMBL/GenBank/DDBJ whole genome shotgun (WGS) entry which is preliminary data.</text>
</comment>
<evidence type="ECO:0000259" key="1">
    <source>
        <dbReference type="Pfam" id="PF06114"/>
    </source>
</evidence>
<organism evidence="2 3">
    <name type="scientific">Rhabdobacter roseus</name>
    <dbReference type="NCBI Taxonomy" id="1655419"/>
    <lineage>
        <taxon>Bacteria</taxon>
        <taxon>Pseudomonadati</taxon>
        <taxon>Bacteroidota</taxon>
        <taxon>Cytophagia</taxon>
        <taxon>Cytophagales</taxon>
        <taxon>Cytophagaceae</taxon>
        <taxon>Rhabdobacter</taxon>
    </lineage>
</organism>
<feature type="domain" description="IrrE N-terminal-like" evidence="1">
    <location>
        <begin position="36"/>
        <end position="174"/>
    </location>
</feature>
<dbReference type="InterPro" id="IPR010359">
    <property type="entry name" value="IrrE_HExxH"/>
</dbReference>
<dbReference type="Gene3D" id="1.10.10.2910">
    <property type="match status" value="1"/>
</dbReference>
<dbReference type="InterPro" id="IPR052345">
    <property type="entry name" value="Rad_response_metalloprotease"/>
</dbReference>
<evidence type="ECO:0000313" key="3">
    <source>
        <dbReference type="Proteomes" id="UP000557307"/>
    </source>
</evidence>
<evidence type="ECO:0000313" key="2">
    <source>
        <dbReference type="EMBL" id="MBB5287047.1"/>
    </source>
</evidence>
<keyword evidence="3" id="KW-1185">Reference proteome</keyword>
<proteinExistence type="predicted"/>
<name>A0A840TZU0_9BACT</name>
<reference evidence="2 3" key="1">
    <citation type="submission" date="2020-08" db="EMBL/GenBank/DDBJ databases">
        <title>Genomic Encyclopedia of Type Strains, Phase IV (KMG-IV): sequencing the most valuable type-strain genomes for metagenomic binning, comparative biology and taxonomic classification.</title>
        <authorList>
            <person name="Goeker M."/>
        </authorList>
    </citation>
    <scope>NUCLEOTIDE SEQUENCE [LARGE SCALE GENOMIC DNA]</scope>
    <source>
        <strain evidence="2 3">DSM 105074</strain>
    </source>
</reference>
<dbReference type="AlphaFoldDB" id="A0A840TZU0"/>
<dbReference type="PANTHER" id="PTHR43236">
    <property type="entry name" value="ANTITOXIN HIGA1"/>
    <property type="match status" value="1"/>
</dbReference>
<dbReference type="PANTHER" id="PTHR43236:SF2">
    <property type="entry name" value="BLL0069 PROTEIN"/>
    <property type="match status" value="1"/>
</dbReference>
<protein>
    <submittedName>
        <fullName evidence="2">Zn-dependent peptidase ImmA (M78 family)</fullName>
    </submittedName>
</protein>
<gene>
    <name evidence="2" type="ORF">HNQ92_005209</name>
</gene>
<dbReference type="Proteomes" id="UP000557307">
    <property type="component" value="Unassembled WGS sequence"/>
</dbReference>
<dbReference type="EMBL" id="JACHGF010000013">
    <property type="protein sequence ID" value="MBB5287047.1"/>
    <property type="molecule type" value="Genomic_DNA"/>
</dbReference>